<dbReference type="KEGG" id="bbae:FRD01_09960"/>
<dbReference type="Gene3D" id="2.160.20.10">
    <property type="entry name" value="Single-stranded right-handed beta-helix, Pectin lyase-like"/>
    <property type="match status" value="1"/>
</dbReference>
<dbReference type="SUPFAM" id="SSF51126">
    <property type="entry name" value="Pectin lyase-like"/>
    <property type="match status" value="2"/>
</dbReference>
<evidence type="ECO:0000313" key="3">
    <source>
        <dbReference type="Proteomes" id="UP000321595"/>
    </source>
</evidence>
<reference evidence="2 3" key="1">
    <citation type="submission" date="2019-08" db="EMBL/GenBank/DDBJ databases">
        <authorList>
            <person name="Liang Q."/>
        </authorList>
    </citation>
    <scope>NUCLEOTIDE SEQUENCE [LARGE SCALE GENOMIC DNA]</scope>
    <source>
        <strain evidence="2 3">V1718</strain>
    </source>
</reference>
<proteinExistence type="predicted"/>
<sequence>MSSGTWRVLGTICLVLSVCALAASVWPWFGCSFSLAESVQSEPAAIDESPSAHRVRLLRAHYESASQPIPLSQLTRVKDAMGVCSPAEDMGVTGPALAIFLAMLGCGGLFRRRATIVELDEHQEREAARRAQRSPTLGVADSIPAISAPARRRSLVGDGHHTSQLEPIRTKSRPGETVPRRPSSPGDIGIDVDIPLEFGKRDDDIAEEESVMKFVEETREARETQREEMVVVASQVGGYYCPPAFRDKAVIYVDPTSKLARDEWPEKTPLNEPEKPFKTLEGAVKFAQTRVLKDTPGIQIRLAPGTYKASVLVPDRVAIINHRMPAIGSRESEDEALTRHLKWITDQAHDAPDRVTILAPADAEYAVKFVGGTTQGIYGCHIMGNEGRAQAGIVASRCQRLHIRACVIDGFARGGVRLDQCGTDVPGQGTFVQATELLNNAAAHGGGISAEKSVLNVVECLIHGNKAHRGAGICAQDMRGLLSIVRTRISRNTAAAKAPKEIPCDSPSSVWKSEDGLGGGACILNSKTRIAESEFVDNKATGAGGAVMILGGKAAFQGNDEVDVRMHRNAAPVGSALCVVGWQGSNAVAKYVGADIQQNRSSVGGTIALLGLVSVQFDDGKVAYNEAPDRKCIGAAFSVINGAELVLKDMEIKENQCGGPGGALGALNSTLRVGEGCEIRNNSSKDCGGGLYFVTRPDTALEELVAHHGLKMPFVLATRDCIFFNNSADDLGGGLFVGNHLPQATFPIGMRVEGTTKIRNNRTRHPNAHGDDIWVVWADEVVASSENRPPAKVLLK</sequence>
<accession>A0A5B8XPI5</accession>
<dbReference type="InterPro" id="IPR012334">
    <property type="entry name" value="Pectin_lyas_fold"/>
</dbReference>
<gene>
    <name evidence="2" type="ORF">FRD01_09960</name>
</gene>
<organism evidence="2 3">
    <name type="scientific">Microvenator marinus</name>
    <dbReference type="NCBI Taxonomy" id="2600177"/>
    <lineage>
        <taxon>Bacteria</taxon>
        <taxon>Deltaproteobacteria</taxon>
        <taxon>Bradymonadales</taxon>
        <taxon>Microvenatoraceae</taxon>
        <taxon>Microvenator</taxon>
    </lineage>
</organism>
<dbReference type="RefSeq" id="WP_146959245.1">
    <property type="nucleotide sequence ID" value="NZ_CP042467.1"/>
</dbReference>
<keyword evidence="3" id="KW-1185">Reference proteome</keyword>
<dbReference type="AlphaFoldDB" id="A0A5B8XPI5"/>
<evidence type="ECO:0008006" key="4">
    <source>
        <dbReference type="Google" id="ProtNLM"/>
    </source>
</evidence>
<feature type="region of interest" description="Disordered" evidence="1">
    <location>
        <begin position="123"/>
        <end position="193"/>
    </location>
</feature>
<dbReference type="EMBL" id="CP042467">
    <property type="protein sequence ID" value="QED27560.1"/>
    <property type="molecule type" value="Genomic_DNA"/>
</dbReference>
<dbReference type="PANTHER" id="PTHR11319">
    <property type="entry name" value="G PROTEIN-COUPLED RECEPTOR-RELATED"/>
    <property type="match status" value="1"/>
</dbReference>
<protein>
    <recommendedName>
        <fullName evidence="4">Right handed beta helix domain-containing protein</fullName>
    </recommendedName>
</protein>
<dbReference type="PANTHER" id="PTHR11319:SF35">
    <property type="entry name" value="OUTER MEMBRANE PROTEIN PMPC-RELATED"/>
    <property type="match status" value="1"/>
</dbReference>
<dbReference type="InterPro" id="IPR011050">
    <property type="entry name" value="Pectin_lyase_fold/virulence"/>
</dbReference>
<dbReference type="OrthoDB" id="5479660at2"/>
<dbReference type="Proteomes" id="UP000321595">
    <property type="component" value="Chromosome"/>
</dbReference>
<name>A0A5B8XPI5_9DELT</name>
<evidence type="ECO:0000313" key="2">
    <source>
        <dbReference type="EMBL" id="QED27560.1"/>
    </source>
</evidence>
<evidence type="ECO:0000256" key="1">
    <source>
        <dbReference type="SAM" id="MobiDB-lite"/>
    </source>
</evidence>